<keyword evidence="4" id="KW-1185">Reference proteome</keyword>
<comment type="caution">
    <text evidence="3">The sequence shown here is derived from an EMBL/GenBank/DDBJ whole genome shotgun (WGS) entry which is preliminary data.</text>
</comment>
<dbReference type="InterPro" id="IPR011047">
    <property type="entry name" value="Quinoprotein_ADH-like_sf"/>
</dbReference>
<dbReference type="InterPro" id="IPR018391">
    <property type="entry name" value="PQQ_b-propeller_rpt"/>
</dbReference>
<dbReference type="InterPro" id="IPR015943">
    <property type="entry name" value="WD40/YVTN_repeat-like_dom_sf"/>
</dbReference>
<organism evidence="3 4">
    <name type="scientific">Nocardia jiangsuensis</name>
    <dbReference type="NCBI Taxonomy" id="1691563"/>
    <lineage>
        <taxon>Bacteria</taxon>
        <taxon>Bacillati</taxon>
        <taxon>Actinomycetota</taxon>
        <taxon>Actinomycetes</taxon>
        <taxon>Mycobacteriales</taxon>
        <taxon>Nocardiaceae</taxon>
        <taxon>Nocardia</taxon>
    </lineage>
</organism>
<dbReference type="InterPro" id="IPR002372">
    <property type="entry name" value="PQQ_rpt_dom"/>
</dbReference>
<name>A0ABV8DM76_9NOCA</name>
<dbReference type="Gene3D" id="2.130.10.10">
    <property type="entry name" value="YVTN repeat-like/Quinoprotein amine dehydrogenase"/>
    <property type="match status" value="1"/>
</dbReference>
<feature type="chain" id="PRO_5046045198" evidence="1">
    <location>
        <begin position="21"/>
        <end position="386"/>
    </location>
</feature>
<dbReference type="Proteomes" id="UP001595696">
    <property type="component" value="Unassembled WGS sequence"/>
</dbReference>
<reference evidence="4" key="1">
    <citation type="journal article" date="2019" name="Int. J. Syst. Evol. Microbiol.">
        <title>The Global Catalogue of Microorganisms (GCM) 10K type strain sequencing project: providing services to taxonomists for standard genome sequencing and annotation.</title>
        <authorList>
            <consortium name="The Broad Institute Genomics Platform"/>
            <consortium name="The Broad Institute Genome Sequencing Center for Infectious Disease"/>
            <person name="Wu L."/>
            <person name="Ma J."/>
        </authorList>
    </citation>
    <scope>NUCLEOTIDE SEQUENCE [LARGE SCALE GENOMIC DNA]</scope>
    <source>
        <strain evidence="4">CGMCC 4.7330</strain>
    </source>
</reference>
<dbReference type="SUPFAM" id="SSF50998">
    <property type="entry name" value="Quinoprotein alcohol dehydrogenase-like"/>
    <property type="match status" value="1"/>
</dbReference>
<keyword evidence="1" id="KW-0732">Signal</keyword>
<feature type="signal peptide" evidence="1">
    <location>
        <begin position="1"/>
        <end position="20"/>
    </location>
</feature>
<dbReference type="EMBL" id="JBHSAX010000004">
    <property type="protein sequence ID" value="MFC3961153.1"/>
    <property type="molecule type" value="Genomic_DNA"/>
</dbReference>
<evidence type="ECO:0000259" key="2">
    <source>
        <dbReference type="Pfam" id="PF13360"/>
    </source>
</evidence>
<dbReference type="RefSeq" id="WP_378610919.1">
    <property type="nucleotide sequence ID" value="NZ_JBHSAX010000004.1"/>
</dbReference>
<gene>
    <name evidence="3" type="ORF">ACFO0B_04040</name>
</gene>
<dbReference type="PROSITE" id="PS51257">
    <property type="entry name" value="PROKAR_LIPOPROTEIN"/>
    <property type="match status" value="1"/>
</dbReference>
<sequence>MRWNRAIRTLAAFGLVMAVAACGGPAGSRPPGGLELSGIRAVELGAFDAAGVTESGIYTVRGDTILGWSPGGEQRWTIQRPGSAPDPRRTTPVLFHDVLLVGWQGSPGYVAYSGDTGAELWSTAADVWWESGVEDGRVVIRDPATNQPRWSADPARWSCAPPFTEDTVSVLLTREVALLRCPTRFAPDGTDLDLAVAAFDRLTGGELWHRTLSGTDSFVVDSSDTLTVKSGGERVFLALRSGDELGRQPLGEQSRYRFARPGGTALIMDSTTLAKNTEMRFVEPDGGVRWTAPLAADEEVLLSVGSPDGVLLATLRPRGGGHDDGSLFAYDVRTGERTHVAGPKPTPRGEEPLLTMPVAQTARLHPAPWGVLVPGADGRAAAIPSG</sequence>
<accession>A0ABV8DM76</accession>
<proteinExistence type="predicted"/>
<feature type="domain" description="Pyrrolo-quinoline quinone repeat" evidence="2">
    <location>
        <begin position="70"/>
        <end position="236"/>
    </location>
</feature>
<evidence type="ECO:0000313" key="3">
    <source>
        <dbReference type="EMBL" id="MFC3961153.1"/>
    </source>
</evidence>
<dbReference type="Pfam" id="PF13360">
    <property type="entry name" value="PQQ_2"/>
    <property type="match status" value="1"/>
</dbReference>
<evidence type="ECO:0000256" key="1">
    <source>
        <dbReference type="SAM" id="SignalP"/>
    </source>
</evidence>
<dbReference type="SMART" id="SM00564">
    <property type="entry name" value="PQQ"/>
    <property type="match status" value="2"/>
</dbReference>
<protein>
    <submittedName>
        <fullName evidence="3">PQQ-binding-like beta-propeller repeat protein</fullName>
    </submittedName>
</protein>
<evidence type="ECO:0000313" key="4">
    <source>
        <dbReference type="Proteomes" id="UP001595696"/>
    </source>
</evidence>